<dbReference type="NCBIfam" id="NF008168">
    <property type="entry name" value="PRK10917.2-2"/>
    <property type="match status" value="1"/>
</dbReference>
<evidence type="ECO:0000256" key="1">
    <source>
        <dbReference type="ARBA" id="ARBA00007504"/>
    </source>
</evidence>
<evidence type="ECO:0000256" key="15">
    <source>
        <dbReference type="RuleBase" id="RU363016"/>
    </source>
</evidence>
<dbReference type="Gene3D" id="3.40.50.300">
    <property type="entry name" value="P-loop containing nucleotide triphosphate hydrolases"/>
    <property type="match status" value="2"/>
</dbReference>
<reference evidence="18 19" key="1">
    <citation type="submission" date="2019-01" db="EMBL/GenBank/DDBJ databases">
        <title>Blautia sp. nov. KGMB01111 isolated human feces.</title>
        <authorList>
            <person name="Park J.-E."/>
            <person name="Kim J.-S."/>
            <person name="Park S.-H."/>
        </authorList>
    </citation>
    <scope>NUCLEOTIDE SEQUENCE [LARGE SCALE GENOMIC DNA]</scope>
    <source>
        <strain evidence="18 19">KGMB01111</strain>
    </source>
</reference>
<dbReference type="InterPro" id="IPR012340">
    <property type="entry name" value="NA-bd_OB-fold"/>
</dbReference>
<accession>A0A4Q1RH01</accession>
<dbReference type="SMART" id="SM00490">
    <property type="entry name" value="HELICc"/>
    <property type="match status" value="1"/>
</dbReference>
<dbReference type="InterPro" id="IPR033454">
    <property type="entry name" value="RecG_wedge"/>
</dbReference>
<dbReference type="GO" id="GO:0005524">
    <property type="term" value="F:ATP binding"/>
    <property type="evidence" value="ECO:0007669"/>
    <property type="project" value="UniProtKB-KW"/>
</dbReference>
<dbReference type="InterPro" id="IPR047112">
    <property type="entry name" value="RecG/Mfd"/>
</dbReference>
<evidence type="ECO:0000256" key="5">
    <source>
        <dbReference type="ARBA" id="ARBA00022801"/>
    </source>
</evidence>
<name>A0A4Q1RH01_9FIRM</name>
<evidence type="ECO:0000256" key="2">
    <source>
        <dbReference type="ARBA" id="ARBA00017846"/>
    </source>
</evidence>
<keyword evidence="3 15" id="KW-0547">Nucleotide-binding</keyword>
<dbReference type="SMART" id="SM00487">
    <property type="entry name" value="DEXDc"/>
    <property type="match status" value="1"/>
</dbReference>
<dbReference type="GO" id="GO:0003677">
    <property type="term" value="F:DNA binding"/>
    <property type="evidence" value="ECO:0007669"/>
    <property type="project" value="UniProtKB-KW"/>
</dbReference>
<dbReference type="InterPro" id="IPR027417">
    <property type="entry name" value="P-loop_NTPase"/>
</dbReference>
<evidence type="ECO:0000256" key="7">
    <source>
        <dbReference type="ARBA" id="ARBA00022840"/>
    </source>
</evidence>
<comment type="similarity">
    <text evidence="1 15">Belongs to the helicase family. RecG subfamily.</text>
</comment>
<keyword evidence="10 15" id="KW-0234">DNA repair</keyword>
<keyword evidence="19" id="KW-1185">Reference proteome</keyword>
<dbReference type="RefSeq" id="WP_129257475.1">
    <property type="nucleotide sequence ID" value="NZ_DAWBJR010000001.1"/>
</dbReference>
<dbReference type="EC" id="5.6.2.4" evidence="13 15"/>
<evidence type="ECO:0000259" key="16">
    <source>
        <dbReference type="PROSITE" id="PS51192"/>
    </source>
</evidence>
<dbReference type="PANTHER" id="PTHR47964:SF1">
    <property type="entry name" value="ATP-DEPENDENT DNA HELICASE HOMOLOG RECG, CHLOROPLASTIC"/>
    <property type="match status" value="1"/>
</dbReference>
<evidence type="ECO:0000256" key="12">
    <source>
        <dbReference type="ARBA" id="ARBA00034617"/>
    </source>
</evidence>
<dbReference type="AlphaFoldDB" id="A0A4Q1RH01"/>
<dbReference type="InterPro" id="IPR011545">
    <property type="entry name" value="DEAD/DEAH_box_helicase_dom"/>
</dbReference>
<dbReference type="Pfam" id="PF19833">
    <property type="entry name" value="RecG_dom3_C"/>
    <property type="match status" value="1"/>
</dbReference>
<evidence type="ECO:0000256" key="10">
    <source>
        <dbReference type="ARBA" id="ARBA00023204"/>
    </source>
</evidence>
<dbReference type="Gene3D" id="2.40.50.140">
    <property type="entry name" value="Nucleic acid-binding proteins"/>
    <property type="match status" value="1"/>
</dbReference>
<dbReference type="CDD" id="cd04488">
    <property type="entry name" value="RecG_wedge_OBF"/>
    <property type="match status" value="1"/>
</dbReference>
<protein>
    <recommendedName>
        <fullName evidence="2 15">ATP-dependent DNA helicase RecG</fullName>
        <ecNumber evidence="13 15">5.6.2.4</ecNumber>
    </recommendedName>
</protein>
<gene>
    <name evidence="18" type="primary">recG</name>
    <name evidence="18" type="ORF">ETP43_06715</name>
</gene>
<evidence type="ECO:0000256" key="4">
    <source>
        <dbReference type="ARBA" id="ARBA00022763"/>
    </source>
</evidence>
<dbReference type="CDD" id="cd17992">
    <property type="entry name" value="DEXHc_RecG"/>
    <property type="match status" value="1"/>
</dbReference>
<keyword evidence="11" id="KW-0413">Isomerase</keyword>
<dbReference type="NCBIfam" id="TIGR00643">
    <property type="entry name" value="recG"/>
    <property type="match status" value="1"/>
</dbReference>
<dbReference type="Pfam" id="PF17191">
    <property type="entry name" value="RecG_wedge"/>
    <property type="match status" value="1"/>
</dbReference>
<dbReference type="InterPro" id="IPR004609">
    <property type="entry name" value="ATP-dep_DNA_helicase_RecG"/>
</dbReference>
<dbReference type="GO" id="GO:0016887">
    <property type="term" value="F:ATP hydrolysis activity"/>
    <property type="evidence" value="ECO:0007669"/>
    <property type="project" value="RHEA"/>
</dbReference>
<keyword evidence="5 15" id="KW-0378">Hydrolase</keyword>
<evidence type="ECO:0000313" key="19">
    <source>
        <dbReference type="Proteomes" id="UP000290106"/>
    </source>
</evidence>
<evidence type="ECO:0000256" key="9">
    <source>
        <dbReference type="ARBA" id="ARBA00023172"/>
    </source>
</evidence>
<dbReference type="NCBIfam" id="NF008165">
    <property type="entry name" value="PRK10917.1-3"/>
    <property type="match status" value="1"/>
</dbReference>
<dbReference type="InterPro" id="IPR014001">
    <property type="entry name" value="Helicase_ATP-bd"/>
</dbReference>
<evidence type="ECO:0000256" key="6">
    <source>
        <dbReference type="ARBA" id="ARBA00022806"/>
    </source>
</evidence>
<dbReference type="EMBL" id="SDKC01000001">
    <property type="protein sequence ID" value="RXS74941.1"/>
    <property type="molecule type" value="Genomic_DNA"/>
</dbReference>
<dbReference type="GO" id="GO:0006310">
    <property type="term" value="P:DNA recombination"/>
    <property type="evidence" value="ECO:0007669"/>
    <property type="project" value="UniProtKB-UniRule"/>
</dbReference>
<keyword evidence="9 15" id="KW-0233">DNA recombination</keyword>
<dbReference type="OrthoDB" id="9804325at2"/>
<dbReference type="PROSITE" id="PS51192">
    <property type="entry name" value="HELICASE_ATP_BIND_1"/>
    <property type="match status" value="1"/>
</dbReference>
<keyword evidence="8" id="KW-0238">DNA-binding</keyword>
<feature type="domain" description="Helicase C-terminal" evidence="17">
    <location>
        <begin position="455"/>
        <end position="615"/>
    </location>
</feature>
<dbReference type="PANTHER" id="PTHR47964">
    <property type="entry name" value="ATP-DEPENDENT DNA HELICASE HOMOLOG RECG, CHLOROPLASTIC"/>
    <property type="match status" value="1"/>
</dbReference>
<feature type="domain" description="Helicase ATP-binding" evidence="16">
    <location>
        <begin position="271"/>
        <end position="436"/>
    </location>
</feature>
<keyword evidence="4 15" id="KW-0227">DNA damage</keyword>
<evidence type="ECO:0000256" key="13">
    <source>
        <dbReference type="ARBA" id="ARBA00034808"/>
    </source>
</evidence>
<keyword evidence="7 15" id="KW-0067">ATP-binding</keyword>
<dbReference type="PROSITE" id="PS51194">
    <property type="entry name" value="HELICASE_CTER"/>
    <property type="match status" value="1"/>
</dbReference>
<dbReference type="SUPFAM" id="SSF52540">
    <property type="entry name" value="P-loop containing nucleoside triphosphate hydrolases"/>
    <property type="match status" value="2"/>
</dbReference>
<dbReference type="Pfam" id="PF00271">
    <property type="entry name" value="Helicase_C"/>
    <property type="match status" value="1"/>
</dbReference>
<dbReference type="Proteomes" id="UP000290106">
    <property type="component" value="Unassembled WGS sequence"/>
</dbReference>
<dbReference type="InterPro" id="IPR045562">
    <property type="entry name" value="RecG_dom3_C"/>
</dbReference>
<comment type="function">
    <text evidence="15">Plays a critical role in recombination and DNA repair. Helps process Holliday junction intermediates to mature products by catalyzing branch migration. Has replication fork regression activity, unwinds stalled or blocked replication forks to make a HJ that can be resolved. Has a DNA unwinding activity characteristic of a DNA helicase with 3'-5' polarity.</text>
</comment>
<evidence type="ECO:0000259" key="17">
    <source>
        <dbReference type="PROSITE" id="PS51194"/>
    </source>
</evidence>
<dbReference type="GO" id="GO:0043138">
    <property type="term" value="F:3'-5' DNA helicase activity"/>
    <property type="evidence" value="ECO:0007669"/>
    <property type="project" value="UniProtKB-EC"/>
</dbReference>
<comment type="caution">
    <text evidence="18">The sequence shown here is derived from an EMBL/GenBank/DDBJ whole genome shotgun (WGS) entry which is preliminary data.</text>
</comment>
<keyword evidence="6 15" id="KW-0347">Helicase</keyword>
<evidence type="ECO:0000256" key="14">
    <source>
        <dbReference type="ARBA" id="ARBA00048988"/>
    </source>
</evidence>
<evidence type="ECO:0000256" key="3">
    <source>
        <dbReference type="ARBA" id="ARBA00022741"/>
    </source>
</evidence>
<dbReference type="Pfam" id="PF00270">
    <property type="entry name" value="DEAD"/>
    <property type="match status" value="1"/>
</dbReference>
<comment type="catalytic activity">
    <reaction evidence="14 15">
        <text>ATP + H2O = ADP + phosphate + H(+)</text>
        <dbReference type="Rhea" id="RHEA:13065"/>
        <dbReference type="ChEBI" id="CHEBI:15377"/>
        <dbReference type="ChEBI" id="CHEBI:15378"/>
        <dbReference type="ChEBI" id="CHEBI:30616"/>
        <dbReference type="ChEBI" id="CHEBI:43474"/>
        <dbReference type="ChEBI" id="CHEBI:456216"/>
        <dbReference type="EC" id="5.6.2.4"/>
    </reaction>
</comment>
<evidence type="ECO:0000313" key="18">
    <source>
        <dbReference type="EMBL" id="RXS74941.1"/>
    </source>
</evidence>
<organism evidence="18 19">
    <name type="scientific">Blautia faecicola</name>
    <dbReference type="NCBI Taxonomy" id="2509240"/>
    <lineage>
        <taxon>Bacteria</taxon>
        <taxon>Bacillati</taxon>
        <taxon>Bacillota</taxon>
        <taxon>Clostridia</taxon>
        <taxon>Lachnospirales</taxon>
        <taxon>Lachnospiraceae</taxon>
        <taxon>Blautia</taxon>
    </lineage>
</organism>
<comment type="catalytic activity">
    <reaction evidence="12 15">
        <text>Couples ATP hydrolysis with the unwinding of duplex DNA by translocating in the 3'-5' direction.</text>
        <dbReference type="EC" id="5.6.2.4"/>
    </reaction>
</comment>
<evidence type="ECO:0000256" key="8">
    <source>
        <dbReference type="ARBA" id="ARBA00023125"/>
    </source>
</evidence>
<dbReference type="SUPFAM" id="SSF50249">
    <property type="entry name" value="Nucleic acid-binding proteins"/>
    <property type="match status" value="1"/>
</dbReference>
<sequence>MRENESIRALKGVGEKTEKLFQKVGVSTVGQLLRYYPRDYDIYREPVSVDSLNDQETGAVLATLTASLDMKKVRNLTVISGTVADATGRCRVTWFNQPYLRNQLRRGMTFVFRGKMSKKGNLSVLEQPEIYTPAAYEEKLNSMQPKYALTAGLSNHMVTKMVKAALEQLDLTQDYLPEEIRLEYELAEYNFAAVQIHFPSNQEQYLEARKRLAFDEFLLFILGLKQLKEQTAADKNHYRMKEVWKTEEVIENLPYQLTGAQKNVWYEIEQDLRGEKLMTRLVQGDVGSGKTIVAFLAMIMTAENGYQSAIMVPTEVLAKQHYEALTKLLEENGLLEQYQPVFLTGSNTAKEKRQIYEAIASGETRMIVGTHALIQEKVIYESLGLVITDEQHRFGVRQREEFSSKGQKPNILVMSATPIPRTLGIILYGDLDISIIDELPAQRLPIKNCVVDTNYREKAYRFIERQVQEGHQVYVICPMVEESEGMDGENVIDYAERLRHELPSSITVGILHGKMKPKEKNEIMEAFSENRIQVLVSTTVVEVGVNVPNATVMMVENAERFGLAQLHQLRGRVGRGQWQSYCIFIHGKNQAEKSKRLQILNKSNDGFYIAQEDLKLRGPGDLFGVRQSGDLNFEIADIFRDASILKKASDAAGYILSLDGTLELPQHRLLKEKLEEFAGRQMEDPGL</sequence>
<evidence type="ECO:0000256" key="11">
    <source>
        <dbReference type="ARBA" id="ARBA00023235"/>
    </source>
</evidence>
<dbReference type="InterPro" id="IPR001650">
    <property type="entry name" value="Helicase_C-like"/>
</dbReference>
<dbReference type="GO" id="GO:0006281">
    <property type="term" value="P:DNA repair"/>
    <property type="evidence" value="ECO:0007669"/>
    <property type="project" value="UniProtKB-UniRule"/>
</dbReference>
<proteinExistence type="inferred from homology"/>